<evidence type="ECO:0000313" key="3">
    <source>
        <dbReference type="Proteomes" id="UP000192578"/>
    </source>
</evidence>
<dbReference type="InterPro" id="IPR002164">
    <property type="entry name" value="NAP_family"/>
</dbReference>
<protein>
    <submittedName>
        <fullName evidence="2">Uncharacterized protein</fullName>
    </submittedName>
</protein>
<comment type="caution">
    <text evidence="2">The sequence shown here is derived from an EMBL/GenBank/DDBJ whole genome shotgun (WGS) entry which is preliminary data.</text>
</comment>
<keyword evidence="3" id="KW-1185">Reference proteome</keyword>
<sequence>MDVRVVYLDAASTWMGFTLELEFKENPFFSDNILKRSYRFEKLDELDYNDEMDYSFGLRPFTYGCDTAIKWKLGKETSQKTTVRNMVSSRFWRSYLR</sequence>
<dbReference type="InterPro" id="IPR037231">
    <property type="entry name" value="NAP-like_sf"/>
</dbReference>
<dbReference type="Gene3D" id="3.30.1120.90">
    <property type="entry name" value="Nucleosome assembly protein"/>
    <property type="match status" value="1"/>
</dbReference>
<dbReference type="OrthoDB" id="27325at2759"/>
<dbReference type="GO" id="GO:0006334">
    <property type="term" value="P:nucleosome assembly"/>
    <property type="evidence" value="ECO:0007669"/>
    <property type="project" value="InterPro"/>
</dbReference>
<gene>
    <name evidence="2" type="ORF">BV898_19406</name>
</gene>
<dbReference type="EMBL" id="MTYJ01000509">
    <property type="protein sequence ID" value="OWA55021.1"/>
    <property type="molecule type" value="Genomic_DNA"/>
</dbReference>
<comment type="similarity">
    <text evidence="1">Belongs to the nucleosome assembly protein (NAP) family.</text>
</comment>
<evidence type="ECO:0000313" key="2">
    <source>
        <dbReference type="EMBL" id="OWA55021.1"/>
    </source>
</evidence>
<proteinExistence type="inferred from homology"/>
<name>A0A9X6NLL0_HYPEX</name>
<dbReference type="SUPFAM" id="SSF143113">
    <property type="entry name" value="NAP-like"/>
    <property type="match status" value="1"/>
</dbReference>
<accession>A0A9X6NLL0</accession>
<dbReference type="GO" id="GO:0005634">
    <property type="term" value="C:nucleus"/>
    <property type="evidence" value="ECO:0007669"/>
    <property type="project" value="InterPro"/>
</dbReference>
<reference evidence="3" key="1">
    <citation type="submission" date="2017-01" db="EMBL/GenBank/DDBJ databases">
        <title>Comparative genomics of anhydrobiosis in the tardigrade Hypsibius dujardini.</title>
        <authorList>
            <person name="Yoshida Y."/>
            <person name="Koutsovoulos G."/>
            <person name="Laetsch D."/>
            <person name="Stevens L."/>
            <person name="Kumar S."/>
            <person name="Horikawa D."/>
            <person name="Ishino K."/>
            <person name="Komine S."/>
            <person name="Tomita M."/>
            <person name="Blaxter M."/>
            <person name="Arakawa K."/>
        </authorList>
    </citation>
    <scope>NUCLEOTIDE SEQUENCE [LARGE SCALE GENOMIC DNA]</scope>
    <source>
        <strain evidence="3">Z151</strain>
    </source>
</reference>
<dbReference type="Proteomes" id="UP000192578">
    <property type="component" value="Unassembled WGS sequence"/>
</dbReference>
<dbReference type="AlphaFoldDB" id="A0A9X6NLL0"/>
<dbReference type="Pfam" id="PF00956">
    <property type="entry name" value="NAP"/>
    <property type="match status" value="1"/>
</dbReference>
<organism evidence="2 3">
    <name type="scientific">Hypsibius exemplaris</name>
    <name type="common">Freshwater tardigrade</name>
    <dbReference type="NCBI Taxonomy" id="2072580"/>
    <lineage>
        <taxon>Eukaryota</taxon>
        <taxon>Metazoa</taxon>
        <taxon>Ecdysozoa</taxon>
        <taxon>Tardigrada</taxon>
        <taxon>Eutardigrada</taxon>
        <taxon>Parachela</taxon>
        <taxon>Hypsibioidea</taxon>
        <taxon>Hypsibiidae</taxon>
        <taxon>Hypsibius</taxon>
    </lineage>
</organism>
<evidence type="ECO:0000256" key="1">
    <source>
        <dbReference type="ARBA" id="ARBA00009947"/>
    </source>
</evidence>